<feature type="domain" description="Mur ligase central" evidence="12">
    <location>
        <begin position="51"/>
        <end position="276"/>
    </location>
</feature>
<protein>
    <recommendedName>
        <fullName evidence="2">tetrahydrofolate synthase</fullName>
        <ecNumber evidence="2">6.3.2.17</ecNumber>
    </recommendedName>
    <alternativeName>
        <fullName evidence="8">Tetrahydrofolylpolyglutamate synthase</fullName>
    </alternativeName>
</protein>
<dbReference type="GO" id="GO:0008841">
    <property type="term" value="F:dihydrofolate synthase activity"/>
    <property type="evidence" value="ECO:0007669"/>
    <property type="project" value="TreeGrafter"/>
</dbReference>
<dbReference type="STRING" id="926567.TheveDRAFT_0941"/>
<dbReference type="HOGENOM" id="CLU_015869_1_2_0"/>
<evidence type="ECO:0000256" key="8">
    <source>
        <dbReference type="ARBA" id="ARBA00030592"/>
    </source>
</evidence>
<keyword evidence="5 10" id="KW-0547">Nucleotide-binding</keyword>
<dbReference type="InterPro" id="IPR018109">
    <property type="entry name" value="Folylpolyglutamate_synth_CS"/>
</dbReference>
<accession>H0URY8</accession>
<dbReference type="Gene3D" id="3.40.1190.10">
    <property type="entry name" value="Mur-like, catalytic domain"/>
    <property type="match status" value="1"/>
</dbReference>
<keyword evidence="4" id="KW-0479">Metal-binding</keyword>
<dbReference type="Gene3D" id="3.90.190.20">
    <property type="entry name" value="Mur ligase, C-terminal domain"/>
    <property type="match status" value="1"/>
</dbReference>
<dbReference type="InterPro" id="IPR036615">
    <property type="entry name" value="Mur_ligase_C_dom_sf"/>
</dbReference>
<dbReference type="GO" id="GO:0046872">
    <property type="term" value="F:metal ion binding"/>
    <property type="evidence" value="ECO:0007669"/>
    <property type="project" value="UniProtKB-KW"/>
</dbReference>
<dbReference type="GO" id="GO:0005524">
    <property type="term" value="F:ATP binding"/>
    <property type="evidence" value="ECO:0007669"/>
    <property type="project" value="UniProtKB-KW"/>
</dbReference>
<proteinExistence type="inferred from homology"/>
<dbReference type="InterPro" id="IPR001645">
    <property type="entry name" value="Folylpolyglutamate_synth"/>
</dbReference>
<dbReference type="InterPro" id="IPR004101">
    <property type="entry name" value="Mur_ligase_C"/>
</dbReference>
<evidence type="ECO:0000313" key="14">
    <source>
        <dbReference type="Proteomes" id="UP000005730"/>
    </source>
</evidence>
<dbReference type="Pfam" id="PF08245">
    <property type="entry name" value="Mur_ligase_M"/>
    <property type="match status" value="1"/>
</dbReference>
<name>H0URY8_9BACT</name>
<dbReference type="EMBL" id="CM001377">
    <property type="protein sequence ID" value="EHM10077.1"/>
    <property type="molecule type" value="Genomic_DNA"/>
</dbReference>
<evidence type="ECO:0000313" key="13">
    <source>
        <dbReference type="EMBL" id="EHM10077.1"/>
    </source>
</evidence>
<keyword evidence="6 10" id="KW-0067">ATP-binding</keyword>
<dbReference type="Proteomes" id="UP000005730">
    <property type="component" value="Chromosome"/>
</dbReference>
<evidence type="ECO:0000256" key="7">
    <source>
        <dbReference type="ARBA" id="ARBA00022842"/>
    </source>
</evidence>
<dbReference type="InterPro" id="IPR036565">
    <property type="entry name" value="Mur-like_cat_sf"/>
</dbReference>
<evidence type="ECO:0000259" key="11">
    <source>
        <dbReference type="Pfam" id="PF02875"/>
    </source>
</evidence>
<dbReference type="Pfam" id="PF02875">
    <property type="entry name" value="Mur_ligase_C"/>
    <property type="match status" value="1"/>
</dbReference>
<gene>
    <name evidence="13" type="ORF">TheveDRAFT_0941</name>
</gene>
<evidence type="ECO:0000256" key="3">
    <source>
        <dbReference type="ARBA" id="ARBA00022598"/>
    </source>
</evidence>
<reference evidence="13 14" key="1">
    <citation type="submission" date="2011-10" db="EMBL/GenBank/DDBJ databases">
        <title>The Noncontiguous Finished genome of Thermanaerovibrio velox DSM 12556.</title>
        <authorList>
            <consortium name="US DOE Joint Genome Institute (JGI-PGF)"/>
            <person name="Lucas S."/>
            <person name="Copeland A."/>
            <person name="Lapidus A."/>
            <person name="Glavina del Rio T."/>
            <person name="Dalin E."/>
            <person name="Tice H."/>
            <person name="Bruce D."/>
            <person name="Goodwin L."/>
            <person name="Pitluck S."/>
            <person name="Peters L."/>
            <person name="Mikhailova N."/>
            <person name="Teshima H."/>
            <person name="Kyrpides N."/>
            <person name="Mavromatis K."/>
            <person name="Ivanova N."/>
            <person name="Markowitz V."/>
            <person name="Cheng J.-F."/>
            <person name="Hugenholtz P."/>
            <person name="Woyke T."/>
            <person name="Wu D."/>
            <person name="Spring S."/>
            <person name="Brambilla E.-M."/>
            <person name="Klenk H.-P."/>
            <person name="Eisen J.A."/>
        </authorList>
    </citation>
    <scope>NUCLEOTIDE SEQUENCE [LARGE SCALE GENOMIC DNA]</scope>
    <source>
        <strain evidence="13 14">DSM 12556</strain>
    </source>
</reference>
<dbReference type="NCBIfam" id="TIGR01499">
    <property type="entry name" value="folC"/>
    <property type="match status" value="1"/>
</dbReference>
<organism evidence="13 14">
    <name type="scientific">Thermanaerovibrio velox DSM 12556</name>
    <dbReference type="NCBI Taxonomy" id="926567"/>
    <lineage>
        <taxon>Bacteria</taxon>
        <taxon>Thermotogati</taxon>
        <taxon>Synergistota</taxon>
        <taxon>Synergistia</taxon>
        <taxon>Synergistales</taxon>
        <taxon>Synergistaceae</taxon>
        <taxon>Thermanaerovibrio</taxon>
    </lineage>
</organism>
<evidence type="ECO:0000256" key="1">
    <source>
        <dbReference type="ARBA" id="ARBA00008276"/>
    </source>
</evidence>
<evidence type="ECO:0000256" key="4">
    <source>
        <dbReference type="ARBA" id="ARBA00022723"/>
    </source>
</evidence>
<dbReference type="PANTHER" id="PTHR11136">
    <property type="entry name" value="FOLYLPOLYGLUTAMATE SYNTHASE-RELATED"/>
    <property type="match status" value="1"/>
</dbReference>
<dbReference type="PIRSF" id="PIRSF001563">
    <property type="entry name" value="Folylpolyglu_synth"/>
    <property type="match status" value="1"/>
</dbReference>
<dbReference type="GO" id="GO:0004326">
    <property type="term" value="F:tetrahydrofolylpolyglutamate synthase activity"/>
    <property type="evidence" value="ECO:0007669"/>
    <property type="project" value="UniProtKB-EC"/>
</dbReference>
<comment type="similarity">
    <text evidence="1 10">Belongs to the folylpolyglutamate synthase family.</text>
</comment>
<comment type="catalytic activity">
    <reaction evidence="9">
        <text>(6S)-5,6,7,8-tetrahydrofolyl-(gamma-L-Glu)(n) + L-glutamate + ATP = (6S)-5,6,7,8-tetrahydrofolyl-(gamma-L-Glu)(n+1) + ADP + phosphate + H(+)</text>
        <dbReference type="Rhea" id="RHEA:10580"/>
        <dbReference type="Rhea" id="RHEA-COMP:14738"/>
        <dbReference type="Rhea" id="RHEA-COMP:14740"/>
        <dbReference type="ChEBI" id="CHEBI:15378"/>
        <dbReference type="ChEBI" id="CHEBI:29985"/>
        <dbReference type="ChEBI" id="CHEBI:30616"/>
        <dbReference type="ChEBI" id="CHEBI:43474"/>
        <dbReference type="ChEBI" id="CHEBI:141005"/>
        <dbReference type="ChEBI" id="CHEBI:456216"/>
        <dbReference type="EC" id="6.3.2.17"/>
    </reaction>
</comment>
<evidence type="ECO:0000256" key="5">
    <source>
        <dbReference type="ARBA" id="ARBA00022741"/>
    </source>
</evidence>
<dbReference type="AlphaFoldDB" id="H0URY8"/>
<sequence>MLKIMDDLWTQVESKIMELASPGIRPGLARLARLLALLDNPQRKFPSVLVVGTNGKGSTCSSMFSCLKAGGYKVGLYTSPHLESPAERSRIGDELADPLRWLGMLERIEELITSDSRLLADRPSYFELVTALAFMDFADARVDVAVVEAGMGGRLDATNMLGDVRCVVCTPIGMDHAEFLGHSLYSIAREKMAVIRPHRPTVFAGGDEELETLFIRRCTDVSAVPLVHSKECRVEMTDISLSGVEFLRVRNGETRSFSFSLTGVHQPANASLALMALESIDDQFPLSEDHIRSGLRDVRWPGRMEWISLEDGRGIVLDGAHNPHGAKALADSLEALGFAGKCSLVFAAMGDKDISGILEGLRGVARRFFFTQVPGSERSAKAERLFNEAVHMGLPLGGFSDDPVVALEMATEDSPMTVVCGSLFLVGYVRNRLKRKP</sequence>
<dbReference type="PROSITE" id="PS01012">
    <property type="entry name" value="FOLYLPOLYGLU_SYNT_2"/>
    <property type="match status" value="1"/>
</dbReference>
<evidence type="ECO:0000256" key="10">
    <source>
        <dbReference type="PIRNR" id="PIRNR001563"/>
    </source>
</evidence>
<dbReference type="SUPFAM" id="SSF53623">
    <property type="entry name" value="MurD-like peptide ligases, catalytic domain"/>
    <property type="match status" value="1"/>
</dbReference>
<evidence type="ECO:0000256" key="2">
    <source>
        <dbReference type="ARBA" id="ARBA00013025"/>
    </source>
</evidence>
<keyword evidence="3 10" id="KW-0436">Ligase</keyword>
<feature type="domain" description="Mur ligase C-terminal" evidence="11">
    <location>
        <begin position="302"/>
        <end position="393"/>
    </location>
</feature>
<dbReference type="eggNOG" id="COG0285">
    <property type="taxonomic scope" value="Bacteria"/>
</dbReference>
<dbReference type="EC" id="6.3.2.17" evidence="2"/>
<evidence type="ECO:0000259" key="12">
    <source>
        <dbReference type="Pfam" id="PF08245"/>
    </source>
</evidence>
<evidence type="ECO:0000256" key="9">
    <source>
        <dbReference type="ARBA" id="ARBA00047493"/>
    </source>
</evidence>
<dbReference type="SUPFAM" id="SSF53244">
    <property type="entry name" value="MurD-like peptide ligases, peptide-binding domain"/>
    <property type="match status" value="1"/>
</dbReference>
<evidence type="ECO:0000256" key="6">
    <source>
        <dbReference type="ARBA" id="ARBA00022840"/>
    </source>
</evidence>
<keyword evidence="14" id="KW-1185">Reference proteome</keyword>
<dbReference type="PANTHER" id="PTHR11136:SF0">
    <property type="entry name" value="DIHYDROFOLATE SYNTHETASE-RELATED"/>
    <property type="match status" value="1"/>
</dbReference>
<keyword evidence="7" id="KW-0460">Magnesium</keyword>
<dbReference type="InterPro" id="IPR013221">
    <property type="entry name" value="Mur_ligase_cen"/>
</dbReference>
<dbReference type="GO" id="GO:0005737">
    <property type="term" value="C:cytoplasm"/>
    <property type="evidence" value="ECO:0007669"/>
    <property type="project" value="TreeGrafter"/>
</dbReference>